<organism evidence="2 3">
    <name type="scientific">Microlunatus phosphovorus (strain ATCC 700054 / DSM 10555 / JCM 9379 / NBRC 101784 / NCIMB 13414 / VKM Ac-1990 / NM-1)</name>
    <dbReference type="NCBI Taxonomy" id="1032480"/>
    <lineage>
        <taxon>Bacteria</taxon>
        <taxon>Bacillati</taxon>
        <taxon>Actinomycetota</taxon>
        <taxon>Actinomycetes</taxon>
        <taxon>Propionibacteriales</taxon>
        <taxon>Propionibacteriaceae</taxon>
        <taxon>Microlunatus</taxon>
    </lineage>
</organism>
<evidence type="ECO:0000313" key="2">
    <source>
        <dbReference type="EMBL" id="BAK37869.1"/>
    </source>
</evidence>
<dbReference type="EMBL" id="AP012204">
    <property type="protein sequence ID" value="BAK37869.1"/>
    <property type="molecule type" value="Genomic_DNA"/>
</dbReference>
<dbReference type="HOGENOM" id="CLU_1501848_0_0_11"/>
<dbReference type="AlphaFoldDB" id="F5XFD1"/>
<sequence length="179" mass="19663">MSVLRISEQAHLLDCPIDPAVWLETAEFGEAEVVIEVQAGASLAFLAAELSGELDTVPIVLDRFILSVVSLDDALVVLLPLTRWGDFLLRVPGVPPTSDSTDVGDPGESATTSELRRVPWSTHDERRKDWLELLVASAREKGTTRHTFDELVATCRQRVPTNHEQPIAGVSLNRRVDST</sequence>
<dbReference type="STRING" id="1032480.MLP_48550"/>
<protein>
    <submittedName>
        <fullName evidence="2">Uncharacterized protein</fullName>
    </submittedName>
</protein>
<dbReference type="RefSeq" id="WP_013865693.1">
    <property type="nucleotide sequence ID" value="NC_015635.1"/>
</dbReference>
<dbReference type="OrthoDB" id="9803211at2"/>
<name>F5XFD1_MICPN</name>
<dbReference type="Proteomes" id="UP000007947">
    <property type="component" value="Chromosome"/>
</dbReference>
<accession>F5XFD1</accession>
<feature type="region of interest" description="Disordered" evidence="1">
    <location>
        <begin position="95"/>
        <end position="115"/>
    </location>
</feature>
<keyword evidence="3" id="KW-1185">Reference proteome</keyword>
<evidence type="ECO:0000256" key="1">
    <source>
        <dbReference type="SAM" id="MobiDB-lite"/>
    </source>
</evidence>
<proteinExistence type="predicted"/>
<gene>
    <name evidence="2" type="ordered locus">MLP_48550</name>
</gene>
<dbReference type="KEGG" id="mph:MLP_48550"/>
<evidence type="ECO:0000313" key="3">
    <source>
        <dbReference type="Proteomes" id="UP000007947"/>
    </source>
</evidence>
<reference evidence="2 3" key="1">
    <citation type="submission" date="2011-05" db="EMBL/GenBank/DDBJ databases">
        <title>Whole genome sequence of Microlunatus phosphovorus NM-1.</title>
        <authorList>
            <person name="Hosoyama A."/>
            <person name="Sasaki K."/>
            <person name="Harada T."/>
            <person name="Igarashi R."/>
            <person name="Kawakoshi A."/>
            <person name="Sasagawa M."/>
            <person name="Fukada J."/>
            <person name="Nakamura S."/>
            <person name="Katano Y."/>
            <person name="Hanada S."/>
            <person name="Kamagata Y."/>
            <person name="Nakamura N."/>
            <person name="Yamazaki S."/>
            <person name="Fujita N."/>
        </authorList>
    </citation>
    <scope>NUCLEOTIDE SEQUENCE [LARGE SCALE GENOMIC DNA]</scope>
    <source>
        <strain evidence="3">ATCC 700054 / DSM 10555 / JCM 9379 / NBRC 101784 / NCIMB 13414 / VKM Ac-1990 / NM-1</strain>
    </source>
</reference>